<keyword evidence="3" id="KW-1185">Reference proteome</keyword>
<gene>
    <name evidence="2" type="ORF">ACHAWO_011551</name>
</gene>
<dbReference type="Gene3D" id="3.30.479.30">
    <property type="entry name" value="Band 7 domain"/>
    <property type="match status" value="1"/>
</dbReference>
<sequence>MVVAVKYLLLVVTFITPYMRRKIPREVFLFSLSYFSTMATTLYSDSTSLSNASARFSTEPGLLLLRPSRGIKPYICIPSGMYALVSRHGADEVYRDKVTGRSSIVWPPGIHMAPPWVKISALVTQQTIVLDLPVKACKTRDNVTLNIDVALAFRIMGNAEYGEDPELVRKFVYELKPRGLEQQLRDAQDEAVRGLARSLKHTEIYGIRSGNYTDKMRQMLGSIVDPNVDLEGLKEGHRDETLVGECDEVDREAARSATSEGIDVTEYMKQRLNKQFMPQGVEILSIMIQSCTLPQDISNQMEEKTKVISLNAQQRMYHQNNMQNTRMEEEIVTLMQTFEEQRVQEESSGREMINEEKVKLDDAKAEAVKSQAVIVEEGIARIQKLKAESALEVQRITSRKDESISAMKLEAQREAANLHASTKLEVERKIAQAFIAAAKNRAEASRLLARAEGITAPMLHHKNVHETKLKHIQVCRALANADNMILCDSDDVDANVIVIADSILADAGNRLSRSSVLAELSLMNKVTRGMFDDERVSVVHEAVNGHHRQITNGHNDY</sequence>
<dbReference type="AlphaFoldDB" id="A0ABD3NA76"/>
<evidence type="ECO:0000313" key="3">
    <source>
        <dbReference type="Proteomes" id="UP001530400"/>
    </source>
</evidence>
<comment type="caution">
    <text evidence="2">The sequence shown here is derived from an EMBL/GenBank/DDBJ whole genome shotgun (WGS) entry which is preliminary data.</text>
</comment>
<proteinExistence type="predicted"/>
<dbReference type="PANTHER" id="PTHR43327">
    <property type="entry name" value="STOMATIN-LIKE PROTEIN 2, MITOCHONDRIAL"/>
    <property type="match status" value="1"/>
</dbReference>
<dbReference type="SUPFAM" id="SSF117892">
    <property type="entry name" value="Band 7/SPFH domain"/>
    <property type="match status" value="1"/>
</dbReference>
<feature type="domain" description="Band 7" evidence="1">
    <location>
        <begin position="95"/>
        <end position="218"/>
    </location>
</feature>
<dbReference type="EMBL" id="JALLPJ020001329">
    <property type="protein sequence ID" value="KAL3769605.1"/>
    <property type="molecule type" value="Genomic_DNA"/>
</dbReference>
<dbReference type="InterPro" id="IPR050710">
    <property type="entry name" value="Band7/mec-2_domain"/>
</dbReference>
<evidence type="ECO:0000259" key="1">
    <source>
        <dbReference type="Pfam" id="PF01145"/>
    </source>
</evidence>
<dbReference type="PANTHER" id="PTHR43327:SF9">
    <property type="entry name" value="BAND 7 DOMAIN-CONTAINING PROTEIN"/>
    <property type="match status" value="1"/>
</dbReference>
<evidence type="ECO:0000313" key="2">
    <source>
        <dbReference type="EMBL" id="KAL3769605.1"/>
    </source>
</evidence>
<accession>A0ABD3NA76</accession>
<dbReference type="InterPro" id="IPR001107">
    <property type="entry name" value="Band_7"/>
</dbReference>
<dbReference type="Pfam" id="PF01145">
    <property type="entry name" value="Band_7"/>
    <property type="match status" value="1"/>
</dbReference>
<reference evidence="2 3" key="1">
    <citation type="submission" date="2024-10" db="EMBL/GenBank/DDBJ databases">
        <title>Updated reference genomes for cyclostephanoid diatoms.</title>
        <authorList>
            <person name="Roberts W.R."/>
            <person name="Alverson A.J."/>
        </authorList>
    </citation>
    <scope>NUCLEOTIDE SEQUENCE [LARGE SCALE GENOMIC DNA]</scope>
    <source>
        <strain evidence="2 3">AJA010-31</strain>
    </source>
</reference>
<name>A0ABD3NA76_9STRA</name>
<protein>
    <recommendedName>
        <fullName evidence="1">Band 7 domain-containing protein</fullName>
    </recommendedName>
</protein>
<organism evidence="2 3">
    <name type="scientific">Cyclotella atomus</name>
    <dbReference type="NCBI Taxonomy" id="382360"/>
    <lineage>
        <taxon>Eukaryota</taxon>
        <taxon>Sar</taxon>
        <taxon>Stramenopiles</taxon>
        <taxon>Ochrophyta</taxon>
        <taxon>Bacillariophyta</taxon>
        <taxon>Coscinodiscophyceae</taxon>
        <taxon>Thalassiosirophycidae</taxon>
        <taxon>Stephanodiscales</taxon>
        <taxon>Stephanodiscaceae</taxon>
        <taxon>Cyclotella</taxon>
    </lineage>
</organism>
<dbReference type="InterPro" id="IPR036013">
    <property type="entry name" value="Band_7/SPFH_dom_sf"/>
</dbReference>
<dbReference type="Proteomes" id="UP001530400">
    <property type="component" value="Unassembled WGS sequence"/>
</dbReference>